<dbReference type="Proteomes" id="UP000316167">
    <property type="component" value="Unassembled WGS sequence"/>
</dbReference>
<accession>A0A562SX72</accession>
<feature type="domain" description="DUF3322" evidence="2">
    <location>
        <begin position="5"/>
        <end position="184"/>
    </location>
</feature>
<organism evidence="3 4">
    <name type="scientific">Lacibacter cauensis</name>
    <dbReference type="NCBI Taxonomy" id="510947"/>
    <lineage>
        <taxon>Bacteria</taxon>
        <taxon>Pseudomonadati</taxon>
        <taxon>Bacteroidota</taxon>
        <taxon>Chitinophagia</taxon>
        <taxon>Chitinophagales</taxon>
        <taxon>Chitinophagaceae</taxon>
        <taxon>Lacibacter</taxon>
    </lineage>
</organism>
<evidence type="ECO:0000313" key="4">
    <source>
        <dbReference type="Proteomes" id="UP000316167"/>
    </source>
</evidence>
<evidence type="ECO:0000259" key="2">
    <source>
        <dbReference type="Pfam" id="PF11795"/>
    </source>
</evidence>
<comment type="caution">
    <text evidence="3">The sequence shown here is derived from an EMBL/GenBank/DDBJ whole genome shotgun (WGS) entry which is preliminary data.</text>
</comment>
<dbReference type="Pfam" id="PF11795">
    <property type="entry name" value="DUF3322"/>
    <property type="match status" value="1"/>
</dbReference>
<feature type="domain" description="Wadjet protein JetD C-terminal" evidence="1">
    <location>
        <begin position="212"/>
        <end position="373"/>
    </location>
</feature>
<evidence type="ECO:0008006" key="5">
    <source>
        <dbReference type="Google" id="ProtNLM"/>
    </source>
</evidence>
<dbReference type="AlphaFoldDB" id="A0A562SX72"/>
<dbReference type="InterPro" id="IPR024534">
    <property type="entry name" value="JetD_C"/>
</dbReference>
<gene>
    <name evidence="3" type="ORF">IQ13_1064</name>
</gene>
<dbReference type="OrthoDB" id="322908at2"/>
<protein>
    <recommendedName>
        <fullName evidence="5">Wadjet protein JetD C-terminal domain-containing protein</fullName>
    </recommendedName>
</protein>
<name>A0A562SX72_9BACT</name>
<evidence type="ECO:0000259" key="1">
    <source>
        <dbReference type="Pfam" id="PF09983"/>
    </source>
</evidence>
<proteinExistence type="predicted"/>
<dbReference type="InterPro" id="IPR024537">
    <property type="entry name" value="DUF3322"/>
</dbReference>
<evidence type="ECO:0000313" key="3">
    <source>
        <dbReference type="EMBL" id="TWI85895.1"/>
    </source>
</evidence>
<keyword evidence="4" id="KW-1185">Reference proteome</keyword>
<dbReference type="Pfam" id="PF09983">
    <property type="entry name" value="JetD_C"/>
    <property type="match status" value="1"/>
</dbReference>
<sequence length="382" mass="44661">MITPNELFEKSDKLFYKVITSVLKEQDIFPLVIPSNKKLSGTNFSELKAAIVPLYQQSKQVKGKGYTIEWKEKVVDGTKQKIPSKIFFESFDDYLFYTKRIKDYEAINNAFDNITASFNSLSAWAKENVIFLFNQADKIDDLIKVCIYFCNNKPPHNLYLRELPIEVHSKFVEDNTTALKKMLDVMLPANWINKTEIDFSSRYYIKKPNIYAQIRILDESLKPIIGYDELALTLEDSALLNWKPERVFIVENRACFLSFPKVKNAVAIFGEGFKSRISKHIPWLAKAELFCWFDLDAAGFEMLNIIRQYYPEAKSFLMDEKTYNQFSQFSVTSPYRKLQLEKLDTNELKLYEFLQANSMRLEQERITNYYISEQLKSLSVGV</sequence>
<dbReference type="RefSeq" id="WP_144884983.1">
    <property type="nucleotide sequence ID" value="NZ_VLLE01000002.1"/>
</dbReference>
<reference evidence="3 4" key="1">
    <citation type="journal article" date="2015" name="Stand. Genomic Sci.">
        <title>Genomic Encyclopedia of Bacterial and Archaeal Type Strains, Phase III: the genomes of soil and plant-associated and newly described type strains.</title>
        <authorList>
            <person name="Whitman W.B."/>
            <person name="Woyke T."/>
            <person name="Klenk H.P."/>
            <person name="Zhou Y."/>
            <person name="Lilburn T.G."/>
            <person name="Beck B.J."/>
            <person name="De Vos P."/>
            <person name="Vandamme P."/>
            <person name="Eisen J.A."/>
            <person name="Garrity G."/>
            <person name="Hugenholtz P."/>
            <person name="Kyrpides N.C."/>
        </authorList>
    </citation>
    <scope>NUCLEOTIDE SEQUENCE [LARGE SCALE GENOMIC DNA]</scope>
    <source>
        <strain evidence="3 4">CGMCC 1.7271</strain>
    </source>
</reference>
<dbReference type="EMBL" id="VLLE01000002">
    <property type="protein sequence ID" value="TWI85895.1"/>
    <property type="molecule type" value="Genomic_DNA"/>
</dbReference>